<comment type="similarity">
    <text evidence="3">Belongs to the ATP-dependent AMP-binding enzyme family. MbtB subfamily.</text>
</comment>
<dbReference type="PATRIC" id="fig|909613.9.peg.2563"/>
<proteinExistence type="inferred from homology"/>
<evidence type="ECO:0000259" key="10">
    <source>
        <dbReference type="PROSITE" id="PS50075"/>
    </source>
</evidence>
<dbReference type="Gene3D" id="1.10.1200.10">
    <property type="entry name" value="ACP-like"/>
    <property type="match status" value="1"/>
</dbReference>
<comment type="cofactor">
    <cofactor evidence="1">
        <name>pantetheine 4'-phosphate</name>
        <dbReference type="ChEBI" id="CHEBI:47942"/>
    </cofactor>
</comment>
<dbReference type="SMART" id="SM00823">
    <property type="entry name" value="PKS_PP"/>
    <property type="match status" value="1"/>
</dbReference>
<feature type="domain" description="Carrier" evidence="10">
    <location>
        <begin position="990"/>
        <end position="1066"/>
    </location>
</feature>
<dbReference type="EMBL" id="AYXG01000087">
    <property type="protein sequence ID" value="EWC62191.1"/>
    <property type="molecule type" value="Genomic_DNA"/>
</dbReference>
<dbReference type="InterPro" id="IPR001242">
    <property type="entry name" value="Condensation_dom"/>
</dbReference>
<dbReference type="PANTHER" id="PTHR45527:SF10">
    <property type="entry name" value="PYOCHELIN SYNTHASE PCHF"/>
    <property type="match status" value="1"/>
</dbReference>
<gene>
    <name evidence="11" type="ORF">UO65_2557</name>
</gene>
<dbReference type="AlphaFoldDB" id="W7J019"/>
<keyword evidence="5" id="KW-0596">Phosphopantetheine</keyword>
<dbReference type="InterPro" id="IPR045851">
    <property type="entry name" value="AMP-bd_C_sf"/>
</dbReference>
<dbReference type="Gene3D" id="3.40.50.12780">
    <property type="entry name" value="N-terminal domain of ligase-like"/>
    <property type="match status" value="1"/>
</dbReference>
<dbReference type="InterPro" id="IPR025110">
    <property type="entry name" value="AMP-bd_C"/>
</dbReference>
<dbReference type="InterPro" id="IPR023213">
    <property type="entry name" value="CAT-like_dom_sf"/>
</dbReference>
<evidence type="ECO:0000313" key="12">
    <source>
        <dbReference type="Proteomes" id="UP000019277"/>
    </source>
</evidence>
<dbReference type="PROSITE" id="PS00012">
    <property type="entry name" value="PHOSPHOPANTETHEINE"/>
    <property type="match status" value="1"/>
</dbReference>
<organism evidence="11 12">
    <name type="scientific">Actinokineospora spheciospongiae</name>
    <dbReference type="NCBI Taxonomy" id="909613"/>
    <lineage>
        <taxon>Bacteria</taxon>
        <taxon>Bacillati</taxon>
        <taxon>Actinomycetota</taxon>
        <taxon>Actinomycetes</taxon>
        <taxon>Pseudonocardiales</taxon>
        <taxon>Pseudonocardiaceae</taxon>
        <taxon>Actinokineospora</taxon>
    </lineage>
</organism>
<dbReference type="GO" id="GO:0005737">
    <property type="term" value="C:cytoplasm"/>
    <property type="evidence" value="ECO:0007669"/>
    <property type="project" value="TreeGrafter"/>
</dbReference>
<name>W7J019_9PSEU</name>
<dbReference type="SUPFAM" id="SSF52777">
    <property type="entry name" value="CoA-dependent acyltransferases"/>
    <property type="match status" value="3"/>
</dbReference>
<dbReference type="GO" id="GO:0016874">
    <property type="term" value="F:ligase activity"/>
    <property type="evidence" value="ECO:0007669"/>
    <property type="project" value="UniProtKB-KW"/>
</dbReference>
<dbReference type="InterPro" id="IPR006162">
    <property type="entry name" value="Ppantetheine_attach_site"/>
</dbReference>
<feature type="region of interest" description="Disordered" evidence="9">
    <location>
        <begin position="1"/>
        <end position="21"/>
    </location>
</feature>
<evidence type="ECO:0000256" key="4">
    <source>
        <dbReference type="ARBA" id="ARBA00016743"/>
    </source>
</evidence>
<keyword evidence="7" id="KW-0436">Ligase</keyword>
<dbReference type="InterPro" id="IPR036736">
    <property type="entry name" value="ACP-like_sf"/>
</dbReference>
<feature type="region of interest" description="Disordered" evidence="9">
    <location>
        <begin position="140"/>
        <end position="171"/>
    </location>
</feature>
<dbReference type="PROSITE" id="PS00455">
    <property type="entry name" value="AMP_BINDING"/>
    <property type="match status" value="1"/>
</dbReference>
<dbReference type="InterPro" id="IPR020806">
    <property type="entry name" value="PKS_PP-bd"/>
</dbReference>
<dbReference type="SUPFAM" id="SSF56801">
    <property type="entry name" value="Acetyl-CoA synthetase-like"/>
    <property type="match status" value="1"/>
</dbReference>
<dbReference type="CDD" id="cd19535">
    <property type="entry name" value="Cyc_NRPS"/>
    <property type="match status" value="1"/>
</dbReference>
<reference evidence="11 12" key="1">
    <citation type="journal article" date="2014" name="Genome Announc.">
        <title>Draft Genome Sequence of the Antitrypanosomally Active Sponge-Associated Bacterium Actinokineospora sp. Strain EG49.</title>
        <authorList>
            <person name="Harjes J."/>
            <person name="Ryu T."/>
            <person name="Abdelmohsen U.R."/>
            <person name="Moitinho-Silva L."/>
            <person name="Horn H."/>
            <person name="Ravasi T."/>
            <person name="Hentschel U."/>
        </authorList>
    </citation>
    <scope>NUCLEOTIDE SEQUENCE [LARGE SCALE GENOMIC DNA]</scope>
    <source>
        <strain evidence="11 12">EG49</strain>
    </source>
</reference>
<dbReference type="SUPFAM" id="SSF47336">
    <property type="entry name" value="ACP-like"/>
    <property type="match status" value="1"/>
</dbReference>
<keyword evidence="12" id="KW-1185">Reference proteome</keyword>
<dbReference type="InterPro" id="IPR042099">
    <property type="entry name" value="ANL_N_sf"/>
</dbReference>
<dbReference type="InterPro" id="IPR009081">
    <property type="entry name" value="PP-bd_ACP"/>
</dbReference>
<dbReference type="NCBIfam" id="TIGR01733">
    <property type="entry name" value="AA-adenyl-dom"/>
    <property type="match status" value="1"/>
</dbReference>
<dbReference type="Gene3D" id="3.30.559.30">
    <property type="entry name" value="Nonribosomal peptide synthetase, condensation domain"/>
    <property type="match status" value="1"/>
</dbReference>
<evidence type="ECO:0000256" key="2">
    <source>
        <dbReference type="ARBA" id="ARBA00005102"/>
    </source>
</evidence>
<dbReference type="FunFam" id="3.30.559.30:FF:000006">
    <property type="entry name" value="Yersiniabactin polyketide/non-ribosomal peptide synthetase"/>
    <property type="match status" value="1"/>
</dbReference>
<accession>W7J019</accession>
<evidence type="ECO:0000256" key="1">
    <source>
        <dbReference type="ARBA" id="ARBA00001957"/>
    </source>
</evidence>
<evidence type="ECO:0000313" key="11">
    <source>
        <dbReference type="EMBL" id="EWC62191.1"/>
    </source>
</evidence>
<dbReference type="Pfam" id="PF00550">
    <property type="entry name" value="PP-binding"/>
    <property type="match status" value="1"/>
</dbReference>
<dbReference type="GO" id="GO:0031177">
    <property type="term" value="F:phosphopantetheine binding"/>
    <property type="evidence" value="ECO:0007669"/>
    <property type="project" value="InterPro"/>
</dbReference>
<dbReference type="PROSITE" id="PS50075">
    <property type="entry name" value="CARRIER"/>
    <property type="match status" value="1"/>
</dbReference>
<dbReference type="FunFam" id="1.10.1200.10:FF:000016">
    <property type="entry name" value="Non-ribosomal peptide synthase"/>
    <property type="match status" value="1"/>
</dbReference>
<dbReference type="Gene3D" id="3.30.300.30">
    <property type="match status" value="1"/>
</dbReference>
<dbReference type="PANTHER" id="PTHR45527">
    <property type="entry name" value="NONRIBOSOMAL PEPTIDE SYNTHETASE"/>
    <property type="match status" value="1"/>
</dbReference>
<dbReference type="GO" id="GO:0044550">
    <property type="term" value="P:secondary metabolite biosynthetic process"/>
    <property type="evidence" value="ECO:0007669"/>
    <property type="project" value="TreeGrafter"/>
</dbReference>
<dbReference type="InterPro" id="IPR057737">
    <property type="entry name" value="Condensation_MtbB-like"/>
</dbReference>
<keyword evidence="6" id="KW-0597">Phosphoprotein</keyword>
<dbReference type="Pfam" id="PF00668">
    <property type="entry name" value="Condensation"/>
    <property type="match status" value="1"/>
</dbReference>
<dbReference type="InterPro" id="IPR000873">
    <property type="entry name" value="AMP-dep_synth/lig_dom"/>
</dbReference>
<dbReference type="eggNOG" id="COG1020">
    <property type="taxonomic scope" value="Bacteria"/>
</dbReference>
<dbReference type="GO" id="GO:0000036">
    <property type="term" value="F:acyl carrier activity"/>
    <property type="evidence" value="ECO:0007669"/>
    <property type="project" value="TreeGrafter"/>
</dbReference>
<comment type="pathway">
    <text evidence="2">Siderophore biosynthesis; mycobactin biosynthesis.</text>
</comment>
<dbReference type="Gene3D" id="3.30.559.10">
    <property type="entry name" value="Chloramphenicol acetyltransferase-like domain"/>
    <property type="match status" value="1"/>
</dbReference>
<dbReference type="STRING" id="909613.UO65_2557"/>
<dbReference type="Proteomes" id="UP000019277">
    <property type="component" value="Unassembled WGS sequence"/>
</dbReference>
<comment type="caution">
    <text evidence="11">The sequence shown here is derived from an EMBL/GenBank/DDBJ whole genome shotgun (WGS) entry which is preliminary data.</text>
</comment>
<dbReference type="InterPro" id="IPR010071">
    <property type="entry name" value="AA_adenyl_dom"/>
</dbReference>
<dbReference type="Pfam" id="PF00501">
    <property type="entry name" value="AMP-binding"/>
    <property type="match status" value="1"/>
</dbReference>
<dbReference type="Pfam" id="PF13193">
    <property type="entry name" value="AMP-binding_C"/>
    <property type="match status" value="1"/>
</dbReference>
<evidence type="ECO:0000256" key="3">
    <source>
        <dbReference type="ARBA" id="ARBA00007380"/>
    </source>
</evidence>
<dbReference type="RefSeq" id="WP_052021096.1">
    <property type="nucleotide sequence ID" value="NZ_AYXG01000087.1"/>
</dbReference>
<evidence type="ECO:0000256" key="7">
    <source>
        <dbReference type="ARBA" id="ARBA00022598"/>
    </source>
</evidence>
<dbReference type="OrthoDB" id="2472181at2"/>
<dbReference type="InterPro" id="IPR020845">
    <property type="entry name" value="AMP-binding_CS"/>
</dbReference>
<dbReference type="GO" id="GO:0043041">
    <property type="term" value="P:amino acid activation for nonribosomal peptide biosynthetic process"/>
    <property type="evidence" value="ECO:0007669"/>
    <property type="project" value="TreeGrafter"/>
</dbReference>
<evidence type="ECO:0000256" key="5">
    <source>
        <dbReference type="ARBA" id="ARBA00022450"/>
    </source>
</evidence>
<evidence type="ECO:0000256" key="8">
    <source>
        <dbReference type="ARBA" id="ARBA00033440"/>
    </source>
</evidence>
<protein>
    <recommendedName>
        <fullName evidence="4">Phenyloxazoline synthase MbtB</fullName>
    </recommendedName>
    <alternativeName>
        <fullName evidence="8">Mycobactin synthetase protein B</fullName>
    </alternativeName>
</protein>
<evidence type="ECO:0000256" key="9">
    <source>
        <dbReference type="SAM" id="MobiDB-lite"/>
    </source>
</evidence>
<evidence type="ECO:0000256" key="6">
    <source>
        <dbReference type="ARBA" id="ARBA00022553"/>
    </source>
</evidence>
<sequence>MIPPHPAATPDPANRHSPFPLNDQQQAYLLGRTGVFELGNVSTHAYYEYEGHLDPARFTAAWRRAIARHDVLRTVMLPDTNQQQVLADPGEFTPVLRDLRGTDPQPTLTEIRDRLSHEVRPADQWPLYAVEISLLDAPTAQTSPDSAIPDAPSCPQARSTPPTNPVPAGRMASGTAIPSGGWGLGMERAREEFCRVHVSFDALVLDYLSWQLLIADLTRFYADPDLDVPPPGIGFREYVLAEAELAGTDRYRRAADYWRARIPELPPAPRLPTAVDPATVRHPRWSSRLDTLPADDWAAVKLTAAKAGLTPTVLCLAVFTEVLTAWSESARFSVNVPRMNRFPLHPDVNGLLGEFASFSLLAVDNREPAPFVERAKALQKSFWADLSHQEFSGVRVLRELVKAGGGTRGAVMPVVLTSTIGFTAGENPLLGERLPRVFAISQTPQVYLDVQIEETPAGLVYNFDSVDGVFPGGLVGELFAAFGAVLARLVDPAAWSTVDFGLAGPSRVDGPVRDIPEELVQDAFLRRVAEHPDKVAVRCGETALTYAELHEKARRIASWLRVRDVDGPVAIVLDKGWEQVAAAYGVLLAGSPYLPIDAAAPQARTAAITAQAGVSVVLDRAAVAVAFAEDVVDFPASRQTPDDLAYVLFTSGSTGTPKGAMIGHRGMVNALGATVEEFGVGPDDVALAVTALHHDMSTFDLFGVLGAGGTLVVPTADRDAEHWAGLVREHGVTVWNSVPAMAEMLLEVTTPRLRLVFLGGDWVPPRVVARLGEATVVSVGGPTETTLWNIWHRVSAADLACPTIPYGRPIANTAYRVLDERGFDRPVGVAGELHCAGPGVAHGYWGDPERTARSFVEVDGERWYRTGDLGRLRADGVLEFVGRADAQLKVRGMRIEPGEVESVLAAVPGVRSAVVVGVPNESGPGHRALAGYVTGAVDPEAVRAAARSALPEHMVPATVAVLPELPLTGNGKVDRAALTAAVPAAAEHVEPEGALATTIADTWADVLGLDRVSATADFFALGGDSLLATRVLAELREALDTPDLPLMALFGTGTVAGMAEALLAAEAEPGRLRRVAELYQEVMSLSDDEVAAELTP</sequence>